<keyword evidence="4" id="KW-1185">Reference proteome</keyword>
<keyword evidence="2" id="KW-0217">Developmental protein</keyword>
<proteinExistence type="inferred from homology"/>
<sequence>MAFLRSFLGGKQAMRRKSSSTQRGFMAVYVGENDETKKRYVVPVSYLNQHLFQELLSKSEEEFGFDHPMGGLNILCHESLFLTLTLRFNEFQRHSIFMILLFEDIYIYNVEHRNLLILSPGNS</sequence>
<evidence type="ECO:0000256" key="3">
    <source>
        <dbReference type="ARBA" id="ARBA00022604"/>
    </source>
</evidence>
<dbReference type="AlphaFoldDB" id="A0A9W3CUK4"/>
<evidence type="ECO:0000256" key="1">
    <source>
        <dbReference type="ARBA" id="ARBA00006974"/>
    </source>
</evidence>
<comment type="similarity">
    <text evidence="1">Belongs to the ARG7 family.</text>
</comment>
<keyword evidence="3" id="KW-0341">Growth regulation</keyword>
<organism evidence="4 5">
    <name type="scientific">Raphanus sativus</name>
    <name type="common">Radish</name>
    <name type="synonym">Raphanus raphanistrum var. sativus</name>
    <dbReference type="NCBI Taxonomy" id="3726"/>
    <lineage>
        <taxon>Eukaryota</taxon>
        <taxon>Viridiplantae</taxon>
        <taxon>Streptophyta</taxon>
        <taxon>Embryophyta</taxon>
        <taxon>Tracheophyta</taxon>
        <taxon>Spermatophyta</taxon>
        <taxon>Magnoliopsida</taxon>
        <taxon>eudicotyledons</taxon>
        <taxon>Gunneridae</taxon>
        <taxon>Pentapetalae</taxon>
        <taxon>rosids</taxon>
        <taxon>malvids</taxon>
        <taxon>Brassicales</taxon>
        <taxon>Brassicaceae</taxon>
        <taxon>Brassiceae</taxon>
        <taxon>Raphanus</taxon>
    </lineage>
</organism>
<evidence type="ECO:0000313" key="4">
    <source>
        <dbReference type="Proteomes" id="UP000504610"/>
    </source>
</evidence>
<protein>
    <submittedName>
        <fullName evidence="5">Auxin-responsive protein SAUR15-like</fullName>
    </submittedName>
</protein>
<dbReference type="GO" id="GO:0009733">
    <property type="term" value="P:response to auxin"/>
    <property type="evidence" value="ECO:0007669"/>
    <property type="project" value="InterPro"/>
</dbReference>
<evidence type="ECO:0000313" key="5">
    <source>
        <dbReference type="RefSeq" id="XP_056855252.1"/>
    </source>
</evidence>
<dbReference type="Pfam" id="PF02519">
    <property type="entry name" value="Auxin_inducible"/>
    <property type="match status" value="1"/>
</dbReference>
<gene>
    <name evidence="5" type="primary">LOC130504657</name>
</gene>
<accession>A0A9W3CUK4</accession>
<dbReference type="GeneID" id="130504657"/>
<evidence type="ECO:0000256" key="2">
    <source>
        <dbReference type="ARBA" id="ARBA00022473"/>
    </source>
</evidence>
<reference evidence="5" key="1">
    <citation type="submission" date="2025-08" db="UniProtKB">
        <authorList>
            <consortium name="RefSeq"/>
        </authorList>
    </citation>
    <scope>IDENTIFICATION</scope>
    <source>
        <tissue evidence="5">Leaf</tissue>
    </source>
</reference>
<dbReference type="OrthoDB" id="625231at2759"/>
<dbReference type="RefSeq" id="XP_056855252.1">
    <property type="nucleotide sequence ID" value="XM_056999272.1"/>
</dbReference>
<name>A0A9W3CUK4_RAPSA</name>
<dbReference type="InterPro" id="IPR003676">
    <property type="entry name" value="SAUR_fam"/>
</dbReference>
<dbReference type="Proteomes" id="UP000504610">
    <property type="component" value="Unplaced"/>
</dbReference>
<dbReference type="KEGG" id="rsz:130504657"/>
<dbReference type="PANTHER" id="PTHR31929">
    <property type="entry name" value="SAUR-LIKE AUXIN-RESPONSIVE PROTEIN FAMILY-RELATED"/>
    <property type="match status" value="1"/>
</dbReference>